<evidence type="ECO:0000313" key="2">
    <source>
        <dbReference type="EMBL" id="OXA44407.1"/>
    </source>
</evidence>
<feature type="transmembrane region" description="Helical" evidence="1">
    <location>
        <begin position="77"/>
        <end position="99"/>
    </location>
</feature>
<keyword evidence="1" id="KW-1133">Transmembrane helix</keyword>
<reference evidence="2 3" key="1">
    <citation type="submission" date="2015-12" db="EMBL/GenBank/DDBJ databases">
        <title>The genome of Folsomia candida.</title>
        <authorList>
            <person name="Faddeeva A."/>
            <person name="Derks M.F."/>
            <person name="Anvar Y."/>
            <person name="Smit S."/>
            <person name="Van Straalen N."/>
            <person name="Roelofs D."/>
        </authorList>
    </citation>
    <scope>NUCLEOTIDE SEQUENCE [LARGE SCALE GENOMIC DNA]</scope>
    <source>
        <strain evidence="2 3">VU population</strain>
        <tissue evidence="2">Whole body</tissue>
    </source>
</reference>
<feature type="transmembrane region" description="Helical" evidence="1">
    <location>
        <begin position="202"/>
        <end position="228"/>
    </location>
</feature>
<dbReference type="OrthoDB" id="8288835at2759"/>
<dbReference type="AlphaFoldDB" id="A0A226DI83"/>
<comment type="caution">
    <text evidence="2">The sequence shown here is derived from an EMBL/GenBank/DDBJ whole genome shotgun (WGS) entry which is preliminary data.</text>
</comment>
<keyword evidence="1" id="KW-0472">Membrane</keyword>
<protein>
    <submittedName>
        <fullName evidence="2">Uncharacterized protein</fullName>
    </submittedName>
</protein>
<evidence type="ECO:0000313" key="3">
    <source>
        <dbReference type="Proteomes" id="UP000198287"/>
    </source>
</evidence>
<dbReference type="EMBL" id="LNIX01000019">
    <property type="protein sequence ID" value="OXA44407.1"/>
    <property type="molecule type" value="Genomic_DNA"/>
</dbReference>
<organism evidence="2 3">
    <name type="scientific">Folsomia candida</name>
    <name type="common">Springtail</name>
    <dbReference type="NCBI Taxonomy" id="158441"/>
    <lineage>
        <taxon>Eukaryota</taxon>
        <taxon>Metazoa</taxon>
        <taxon>Ecdysozoa</taxon>
        <taxon>Arthropoda</taxon>
        <taxon>Hexapoda</taxon>
        <taxon>Collembola</taxon>
        <taxon>Entomobryomorpha</taxon>
        <taxon>Isotomoidea</taxon>
        <taxon>Isotomidae</taxon>
        <taxon>Proisotominae</taxon>
        <taxon>Folsomia</taxon>
    </lineage>
</organism>
<feature type="transmembrane region" description="Helical" evidence="1">
    <location>
        <begin position="272"/>
        <end position="291"/>
    </location>
</feature>
<name>A0A226DI83_FOLCA</name>
<sequence length="384" mass="43267">MLSIPCSSVLSSLLRCGCALHLFPYRYDPYEKRVHPPSQNSRHVFNFHRFVINGMTLFAMVRFFLASRTTTELPLLLKILNIAWIGVYSLTAIGFYQIANNGEDIGTFVNSLLQYVDEVQAAPKVEKRAKRPGEIEQEKKLAKYLTIGFVLFAINPAIHVMLVEESPCAPHFTSSLILPCTGYPGGSEFKLVDKLPFIVLEYYLTSLIFTTLSFNWAIILLGLSWILVELQKMGSSLKRSNPFTISKTTFPIVPYRTLEYLMTLLNSAFRPYLATLPALLVAVVAILLFGSPVRGTLLLRVLTPLAISGRVVTENKSVLASMRRRMEFVPPAKKREKKLEKVMLRSCNRLRCEAGSLYTFETSIVATCLDNGMQLTLNMLVTFM</sequence>
<dbReference type="Proteomes" id="UP000198287">
    <property type="component" value="Unassembled WGS sequence"/>
</dbReference>
<evidence type="ECO:0000256" key="1">
    <source>
        <dbReference type="SAM" id="Phobius"/>
    </source>
</evidence>
<keyword evidence="3" id="KW-1185">Reference proteome</keyword>
<feature type="transmembrane region" description="Helical" evidence="1">
    <location>
        <begin position="43"/>
        <end position="65"/>
    </location>
</feature>
<feature type="transmembrane region" description="Helical" evidence="1">
    <location>
        <begin position="144"/>
        <end position="162"/>
    </location>
</feature>
<keyword evidence="1" id="KW-0812">Transmembrane</keyword>
<accession>A0A226DI83</accession>
<proteinExistence type="predicted"/>
<gene>
    <name evidence="2" type="ORF">Fcan01_20950</name>
</gene>